<sequence length="182" mass="20418">MKGAKKQNAGTRPAVCCYQNVRGRLLSNHVDDNFSEYFAVNLEVHFVLANVTQNAVRQANFALSNFNACCSNSVSDVASTDGTEQFTFVASFRRDGYGFQGVDLLSTSFSCCQNVSQFGFQFSTTCFEEFNVFLGSRNSFTLRDQEVTSVARFNVNLITQATQVCYFIKQNNLHYLILSKSY</sequence>
<accession>A0A377TLA2</accession>
<dbReference type="EMBL" id="UGKQ01000007">
    <property type="protein sequence ID" value="STS79641.1"/>
    <property type="molecule type" value="Genomic_DNA"/>
</dbReference>
<organism evidence="1 3">
    <name type="scientific">Klebsiella pneumoniae</name>
    <dbReference type="NCBI Taxonomy" id="573"/>
    <lineage>
        <taxon>Bacteria</taxon>
        <taxon>Pseudomonadati</taxon>
        <taxon>Pseudomonadota</taxon>
        <taxon>Gammaproteobacteria</taxon>
        <taxon>Enterobacterales</taxon>
        <taxon>Enterobacteriaceae</taxon>
        <taxon>Klebsiella/Raoultella group</taxon>
        <taxon>Klebsiella</taxon>
        <taxon>Klebsiella pneumoniae complex</taxon>
    </lineage>
</organism>
<dbReference type="AlphaFoldDB" id="A0A377TLA2"/>
<protein>
    <submittedName>
        <fullName evidence="1">Uncharacterized protein</fullName>
    </submittedName>
</protein>
<evidence type="ECO:0000313" key="1">
    <source>
        <dbReference type="EMBL" id="STS79641.1"/>
    </source>
</evidence>
<proteinExistence type="predicted"/>
<dbReference type="EMBL" id="LR134162">
    <property type="protein sequence ID" value="VEB04616.1"/>
    <property type="molecule type" value="Genomic_DNA"/>
</dbReference>
<reference evidence="2 4" key="2">
    <citation type="submission" date="2018-12" db="EMBL/GenBank/DDBJ databases">
        <authorList>
            <consortium name="Pathogen Informatics"/>
        </authorList>
    </citation>
    <scope>NUCLEOTIDE SEQUENCE [LARGE SCALE GENOMIC DNA]</scope>
    <source>
        <strain evidence="2 4">NCTC13635</strain>
    </source>
</reference>
<name>A0A377TLA2_KLEPN</name>
<reference evidence="1 3" key="1">
    <citation type="submission" date="2018-06" db="EMBL/GenBank/DDBJ databases">
        <authorList>
            <consortium name="Pathogen Informatics"/>
            <person name="Doyle S."/>
        </authorList>
    </citation>
    <scope>NUCLEOTIDE SEQUENCE [LARGE SCALE GENOMIC DNA]</scope>
    <source>
        <strain evidence="1 3">NCTC9140</strain>
    </source>
</reference>
<evidence type="ECO:0000313" key="2">
    <source>
        <dbReference type="EMBL" id="VEB04616.1"/>
    </source>
</evidence>
<dbReference type="Proteomes" id="UP000254938">
    <property type="component" value="Unassembled WGS sequence"/>
</dbReference>
<evidence type="ECO:0000313" key="4">
    <source>
        <dbReference type="Proteomes" id="UP000282433"/>
    </source>
</evidence>
<gene>
    <name evidence="2" type="ORF">NCTC13635_04575</name>
    <name evidence="1" type="ORF">NCTC9140_01326</name>
</gene>
<evidence type="ECO:0000313" key="3">
    <source>
        <dbReference type="Proteomes" id="UP000254938"/>
    </source>
</evidence>
<dbReference type="Proteomes" id="UP000282433">
    <property type="component" value="Chromosome"/>
</dbReference>